<comment type="caution">
    <text evidence="1">The sequence shown here is derived from an EMBL/GenBank/DDBJ whole genome shotgun (WGS) entry which is preliminary data.</text>
</comment>
<reference evidence="1" key="1">
    <citation type="submission" date="2022-08" db="EMBL/GenBank/DDBJ databases">
        <title>Genome Sequence of Pycnoporus sanguineus.</title>
        <authorList>
            <person name="Buettner E."/>
        </authorList>
    </citation>
    <scope>NUCLEOTIDE SEQUENCE</scope>
    <source>
        <strain evidence="1">CG-C14</strain>
    </source>
</reference>
<sequence>MLMAHQSSWGAFVGAVIILLARASITTAGLVNRTIDDQLGDSVTGAIPSYAPDCGWAAAQNCETCGIHPGEVDVSKPFEGTWSDSTYHPGQPDRVITADFAGTAVYVFNLIANSFPYITTETNLSFSIDGTYMGQYTHLPDSSETILYDVCVFSTSNLANGSHTLEMRANGPNASLILFDYIIYTADEQTTSDSPAPPAKPPTTVHITSSAVPITSPLTTQSSSQSSSSSKSMNTIPSSSSPIRTVIGTENVSSQTGSGSESTANTQSTNDSSGPVPTPATGSSLAQGGSIPSDIGSTRDSSSHTVPIGAIAGGVAGGSLLVALAVALAIMLCRRRRRRQASKRSAWGAGDSAVDRTPHSRRLGLSSDQTFRRHRPALPRSGQALPGPSRSRVPFPTRTLPL</sequence>
<proteinExistence type="predicted"/>
<keyword evidence="2" id="KW-1185">Reference proteome</keyword>
<dbReference type="Proteomes" id="UP001144978">
    <property type="component" value="Unassembled WGS sequence"/>
</dbReference>
<organism evidence="1 2">
    <name type="scientific">Trametes sanguinea</name>
    <dbReference type="NCBI Taxonomy" id="158606"/>
    <lineage>
        <taxon>Eukaryota</taxon>
        <taxon>Fungi</taxon>
        <taxon>Dikarya</taxon>
        <taxon>Basidiomycota</taxon>
        <taxon>Agaricomycotina</taxon>
        <taxon>Agaricomycetes</taxon>
        <taxon>Polyporales</taxon>
        <taxon>Polyporaceae</taxon>
        <taxon>Trametes</taxon>
    </lineage>
</organism>
<evidence type="ECO:0000313" key="1">
    <source>
        <dbReference type="EMBL" id="KAJ2975793.1"/>
    </source>
</evidence>
<evidence type="ECO:0000313" key="2">
    <source>
        <dbReference type="Proteomes" id="UP001144978"/>
    </source>
</evidence>
<gene>
    <name evidence="1" type="ORF">NUW54_g11671</name>
</gene>
<dbReference type="EMBL" id="JANSHE010004650">
    <property type="protein sequence ID" value="KAJ2975793.1"/>
    <property type="molecule type" value="Genomic_DNA"/>
</dbReference>
<protein>
    <submittedName>
        <fullName evidence="1">Uncharacterized protein</fullName>
    </submittedName>
</protein>
<name>A0ACC1N9W2_9APHY</name>
<accession>A0ACC1N9W2</accession>